<keyword evidence="8" id="KW-1185">Reference proteome</keyword>
<name>A0A085W5I1_9BACT</name>
<keyword evidence="5" id="KW-0902">Two-component regulatory system</keyword>
<feature type="domain" description="Histidine kinase" evidence="6">
    <location>
        <begin position="1"/>
        <end position="67"/>
    </location>
</feature>
<evidence type="ECO:0000256" key="5">
    <source>
        <dbReference type="ARBA" id="ARBA00023012"/>
    </source>
</evidence>
<organism evidence="7 8">
    <name type="scientific">Hyalangium minutum</name>
    <dbReference type="NCBI Taxonomy" id="394096"/>
    <lineage>
        <taxon>Bacteria</taxon>
        <taxon>Pseudomonadati</taxon>
        <taxon>Myxococcota</taxon>
        <taxon>Myxococcia</taxon>
        <taxon>Myxococcales</taxon>
        <taxon>Cystobacterineae</taxon>
        <taxon>Archangiaceae</taxon>
        <taxon>Hyalangium</taxon>
    </lineage>
</organism>
<dbReference type="InterPro" id="IPR004358">
    <property type="entry name" value="Sig_transdc_His_kin-like_C"/>
</dbReference>
<evidence type="ECO:0000256" key="1">
    <source>
        <dbReference type="ARBA" id="ARBA00000085"/>
    </source>
</evidence>
<dbReference type="GO" id="GO:0000160">
    <property type="term" value="P:phosphorelay signal transduction system"/>
    <property type="evidence" value="ECO:0007669"/>
    <property type="project" value="UniProtKB-KW"/>
</dbReference>
<dbReference type="InterPro" id="IPR005467">
    <property type="entry name" value="His_kinase_dom"/>
</dbReference>
<dbReference type="EC" id="2.7.13.3" evidence="2"/>
<dbReference type="InterPro" id="IPR050736">
    <property type="entry name" value="Sensor_HK_Regulatory"/>
</dbReference>
<evidence type="ECO:0000259" key="6">
    <source>
        <dbReference type="PROSITE" id="PS50109"/>
    </source>
</evidence>
<protein>
    <recommendedName>
        <fullName evidence="2">histidine kinase</fullName>
        <ecNumber evidence="2">2.7.13.3</ecNumber>
    </recommendedName>
</protein>
<dbReference type="Pfam" id="PF02518">
    <property type="entry name" value="HATPase_c"/>
    <property type="match status" value="1"/>
</dbReference>
<evidence type="ECO:0000313" key="7">
    <source>
        <dbReference type="EMBL" id="KFE62944.1"/>
    </source>
</evidence>
<keyword evidence="3" id="KW-0808">Transferase</keyword>
<dbReference type="STRING" id="394096.DB31_3003"/>
<comment type="catalytic activity">
    <reaction evidence="1">
        <text>ATP + protein L-histidine = ADP + protein N-phospho-L-histidine.</text>
        <dbReference type="EC" id="2.7.13.3"/>
    </reaction>
</comment>
<proteinExistence type="predicted"/>
<comment type="caution">
    <text evidence="7">The sequence shown here is derived from an EMBL/GenBank/DDBJ whole genome shotgun (WGS) entry which is preliminary data.</text>
</comment>
<dbReference type="EMBL" id="JMCB01000019">
    <property type="protein sequence ID" value="KFE62944.1"/>
    <property type="molecule type" value="Genomic_DNA"/>
</dbReference>
<dbReference type="PRINTS" id="PR00344">
    <property type="entry name" value="BCTRLSENSOR"/>
</dbReference>
<reference evidence="7 8" key="1">
    <citation type="submission" date="2014-04" db="EMBL/GenBank/DDBJ databases">
        <title>Genome assembly of Hyalangium minutum DSM 14724.</title>
        <authorList>
            <person name="Sharma G."/>
            <person name="Subramanian S."/>
        </authorList>
    </citation>
    <scope>NUCLEOTIDE SEQUENCE [LARGE SCALE GENOMIC DNA]</scope>
    <source>
        <strain evidence="7 8">DSM 14724</strain>
    </source>
</reference>
<evidence type="ECO:0000256" key="3">
    <source>
        <dbReference type="ARBA" id="ARBA00022679"/>
    </source>
</evidence>
<dbReference type="PROSITE" id="PS50109">
    <property type="entry name" value="HIS_KIN"/>
    <property type="match status" value="1"/>
</dbReference>
<accession>A0A085W5I1</accession>
<dbReference type="InterPro" id="IPR036890">
    <property type="entry name" value="HATPase_C_sf"/>
</dbReference>
<dbReference type="AlphaFoldDB" id="A0A085W5I1"/>
<keyword evidence="4" id="KW-0418">Kinase</keyword>
<sequence length="72" mass="7651">MTDQGPGVPPLLLPQLFEWFVRGSGSQGLGLGLYLARQIALAHGGTLEVHSQTGKGVQFELALPLVREDQGP</sequence>
<dbReference type="CDD" id="cd00075">
    <property type="entry name" value="HATPase"/>
    <property type="match status" value="1"/>
</dbReference>
<evidence type="ECO:0000313" key="8">
    <source>
        <dbReference type="Proteomes" id="UP000028725"/>
    </source>
</evidence>
<evidence type="ECO:0000256" key="2">
    <source>
        <dbReference type="ARBA" id="ARBA00012438"/>
    </source>
</evidence>
<dbReference type="PANTHER" id="PTHR43711">
    <property type="entry name" value="TWO-COMPONENT HISTIDINE KINASE"/>
    <property type="match status" value="1"/>
</dbReference>
<dbReference type="Gene3D" id="3.30.565.10">
    <property type="entry name" value="Histidine kinase-like ATPase, C-terminal domain"/>
    <property type="match status" value="1"/>
</dbReference>
<dbReference type="SUPFAM" id="SSF55874">
    <property type="entry name" value="ATPase domain of HSP90 chaperone/DNA topoisomerase II/histidine kinase"/>
    <property type="match status" value="1"/>
</dbReference>
<dbReference type="RefSeq" id="WP_044196566.1">
    <property type="nucleotide sequence ID" value="NZ_JMCB01000019.1"/>
</dbReference>
<dbReference type="PANTHER" id="PTHR43711:SF1">
    <property type="entry name" value="HISTIDINE KINASE 1"/>
    <property type="match status" value="1"/>
</dbReference>
<dbReference type="Proteomes" id="UP000028725">
    <property type="component" value="Unassembled WGS sequence"/>
</dbReference>
<dbReference type="InterPro" id="IPR003594">
    <property type="entry name" value="HATPase_dom"/>
</dbReference>
<gene>
    <name evidence="7" type="ORF">DB31_3003</name>
</gene>
<evidence type="ECO:0000256" key="4">
    <source>
        <dbReference type="ARBA" id="ARBA00022777"/>
    </source>
</evidence>
<dbReference type="GO" id="GO:0004673">
    <property type="term" value="F:protein histidine kinase activity"/>
    <property type="evidence" value="ECO:0007669"/>
    <property type="project" value="UniProtKB-EC"/>
</dbReference>